<keyword evidence="2" id="KW-0614">Plasmid</keyword>
<feature type="chain" id="PRO_5008536443" evidence="1">
    <location>
        <begin position="27"/>
        <end position="106"/>
    </location>
</feature>
<geneLocation type="plasmid" evidence="2">
    <name>unnamed5</name>
</geneLocation>
<evidence type="ECO:0000256" key="1">
    <source>
        <dbReference type="SAM" id="SignalP"/>
    </source>
</evidence>
<keyword evidence="1" id="KW-0732">Signal</keyword>
<gene>
    <name evidence="2" type="ORF">BB934_45575</name>
</gene>
<reference evidence="2" key="1">
    <citation type="submission" date="2016-07" db="EMBL/GenBank/DDBJ databases">
        <title>Microvirga ossetica sp. nov. a new species of rhizobia isolated from root nodules of the legume species Vicia alpestris Steven originated from North Ossetia region in the Caucasus.</title>
        <authorList>
            <person name="Safronova V.I."/>
            <person name="Kuznetsova I.G."/>
            <person name="Sazanova A.L."/>
            <person name="Belimov A."/>
            <person name="Andronov E."/>
            <person name="Osledkin Y.S."/>
            <person name="Onishchuk O.P."/>
            <person name="Kurchak O.N."/>
            <person name="Shaposhnikov A.I."/>
            <person name="Willems A."/>
            <person name="Tikhonovich I.A."/>
        </authorList>
    </citation>
    <scope>NUCLEOTIDE SEQUENCE [LARGE SCALE GENOMIC DNA]</scope>
    <source>
        <strain evidence="2">V5/3M</strain>
        <plasmid evidence="2">unnamed5</plasmid>
    </source>
</reference>
<organism evidence="2">
    <name type="scientific">Microvirga ossetica</name>
    <dbReference type="NCBI Taxonomy" id="1882682"/>
    <lineage>
        <taxon>Bacteria</taxon>
        <taxon>Pseudomonadati</taxon>
        <taxon>Pseudomonadota</taxon>
        <taxon>Alphaproteobacteria</taxon>
        <taxon>Hyphomicrobiales</taxon>
        <taxon>Methylobacteriaceae</taxon>
        <taxon>Microvirga</taxon>
    </lineage>
</organism>
<dbReference type="RefSeq" id="WP_099516265.1">
    <property type="nucleotide sequence ID" value="NZ_CP016621.1"/>
</dbReference>
<feature type="signal peptide" evidence="1">
    <location>
        <begin position="1"/>
        <end position="26"/>
    </location>
</feature>
<dbReference type="KEGG" id="moc:BB934_45575"/>
<sequence length="106" mass="11223">MRKTTQTTIAAVLGMAGFLLASGAYAAPQASSAIERLEGRVKTLDDLATATQGDLEELAAVAWENRNAIEAEVTRSIEASKSEWLRAYSAIRQALAKPKTQTGGGQ</sequence>
<evidence type="ECO:0000313" key="2">
    <source>
        <dbReference type="EMBL" id="ANY85493.1"/>
    </source>
</evidence>
<protein>
    <submittedName>
        <fullName evidence="2">Uncharacterized protein</fullName>
    </submittedName>
</protein>
<proteinExistence type="predicted"/>
<accession>A0A1B2EZY7</accession>
<name>A0A1B2EZY7_9HYPH</name>
<dbReference type="EMBL" id="CP016621">
    <property type="protein sequence ID" value="ANY85493.1"/>
    <property type="molecule type" value="Genomic_DNA"/>
</dbReference>
<dbReference type="AlphaFoldDB" id="A0A1B2EZY7"/>